<organism evidence="2 3">
    <name type="scientific">Aegilops tauschii subsp. strangulata</name>
    <name type="common">Goatgrass</name>
    <dbReference type="NCBI Taxonomy" id="200361"/>
    <lineage>
        <taxon>Eukaryota</taxon>
        <taxon>Viridiplantae</taxon>
        <taxon>Streptophyta</taxon>
        <taxon>Embryophyta</taxon>
        <taxon>Tracheophyta</taxon>
        <taxon>Spermatophyta</taxon>
        <taxon>Magnoliopsida</taxon>
        <taxon>Liliopsida</taxon>
        <taxon>Poales</taxon>
        <taxon>Poaceae</taxon>
        <taxon>BOP clade</taxon>
        <taxon>Pooideae</taxon>
        <taxon>Triticodae</taxon>
        <taxon>Triticeae</taxon>
        <taxon>Triticinae</taxon>
        <taxon>Aegilops</taxon>
    </lineage>
</organism>
<proteinExistence type="predicted"/>
<evidence type="ECO:0000313" key="2">
    <source>
        <dbReference type="EnsemblPlants" id="AET2Gv20122800.82"/>
    </source>
</evidence>
<keyword evidence="3" id="KW-1185">Reference proteome</keyword>
<reference evidence="3" key="2">
    <citation type="journal article" date="2017" name="Nat. Plants">
        <title>The Aegilops tauschii genome reveals multiple impacts of transposons.</title>
        <authorList>
            <person name="Zhao G."/>
            <person name="Zou C."/>
            <person name="Li K."/>
            <person name="Wang K."/>
            <person name="Li T."/>
            <person name="Gao L."/>
            <person name="Zhang X."/>
            <person name="Wang H."/>
            <person name="Yang Z."/>
            <person name="Liu X."/>
            <person name="Jiang W."/>
            <person name="Mao L."/>
            <person name="Kong X."/>
            <person name="Jiao Y."/>
            <person name="Jia J."/>
        </authorList>
    </citation>
    <scope>NUCLEOTIDE SEQUENCE [LARGE SCALE GENOMIC DNA]</scope>
    <source>
        <strain evidence="3">cv. AL8/78</strain>
    </source>
</reference>
<dbReference type="Gramene" id="AET2Gv20122800.82">
    <property type="protein sequence ID" value="AET2Gv20122800.82"/>
    <property type="gene ID" value="AET2Gv20122800"/>
</dbReference>
<reference evidence="2" key="3">
    <citation type="journal article" date="2017" name="Nature">
        <title>Genome sequence of the progenitor of the wheat D genome Aegilops tauschii.</title>
        <authorList>
            <person name="Luo M.C."/>
            <person name="Gu Y.Q."/>
            <person name="Puiu D."/>
            <person name="Wang H."/>
            <person name="Twardziok S.O."/>
            <person name="Deal K.R."/>
            <person name="Huo N."/>
            <person name="Zhu T."/>
            <person name="Wang L."/>
            <person name="Wang Y."/>
            <person name="McGuire P.E."/>
            <person name="Liu S."/>
            <person name="Long H."/>
            <person name="Ramasamy R.K."/>
            <person name="Rodriguez J.C."/>
            <person name="Van S.L."/>
            <person name="Yuan L."/>
            <person name="Wang Z."/>
            <person name="Xia Z."/>
            <person name="Xiao L."/>
            <person name="Anderson O.D."/>
            <person name="Ouyang S."/>
            <person name="Liang Y."/>
            <person name="Zimin A.V."/>
            <person name="Pertea G."/>
            <person name="Qi P."/>
            <person name="Bennetzen J.L."/>
            <person name="Dai X."/>
            <person name="Dawson M.W."/>
            <person name="Muller H.G."/>
            <person name="Kugler K."/>
            <person name="Rivarola-Duarte L."/>
            <person name="Spannagl M."/>
            <person name="Mayer K.F.X."/>
            <person name="Lu F.H."/>
            <person name="Bevan M.W."/>
            <person name="Leroy P."/>
            <person name="Li P."/>
            <person name="You F.M."/>
            <person name="Sun Q."/>
            <person name="Liu Z."/>
            <person name="Lyons E."/>
            <person name="Wicker T."/>
            <person name="Salzberg S.L."/>
            <person name="Devos K.M."/>
            <person name="Dvorak J."/>
        </authorList>
    </citation>
    <scope>NUCLEOTIDE SEQUENCE [LARGE SCALE GENOMIC DNA]</scope>
    <source>
        <strain evidence="2">cv. AL8/78</strain>
    </source>
</reference>
<dbReference type="AlphaFoldDB" id="A0A453AG69"/>
<evidence type="ECO:0000256" key="1">
    <source>
        <dbReference type="SAM" id="MobiDB-lite"/>
    </source>
</evidence>
<accession>A0A453AG69</accession>
<reference evidence="3" key="1">
    <citation type="journal article" date="2014" name="Science">
        <title>Ancient hybridizations among the ancestral genomes of bread wheat.</title>
        <authorList>
            <consortium name="International Wheat Genome Sequencing Consortium,"/>
            <person name="Marcussen T."/>
            <person name="Sandve S.R."/>
            <person name="Heier L."/>
            <person name="Spannagl M."/>
            <person name="Pfeifer M."/>
            <person name="Jakobsen K.S."/>
            <person name="Wulff B.B."/>
            <person name="Steuernagel B."/>
            <person name="Mayer K.F."/>
            <person name="Olsen O.A."/>
        </authorList>
    </citation>
    <scope>NUCLEOTIDE SEQUENCE [LARGE SCALE GENOMIC DNA]</scope>
    <source>
        <strain evidence="3">cv. AL8/78</strain>
    </source>
</reference>
<protein>
    <submittedName>
        <fullName evidence="2">Uncharacterized protein</fullName>
    </submittedName>
</protein>
<reference evidence="2" key="5">
    <citation type="journal article" date="2021" name="G3 (Bethesda)">
        <title>Aegilops tauschii genome assembly Aet v5.0 features greater sequence contiguity and improved annotation.</title>
        <authorList>
            <person name="Wang L."/>
            <person name="Zhu T."/>
            <person name="Rodriguez J.C."/>
            <person name="Deal K.R."/>
            <person name="Dubcovsky J."/>
            <person name="McGuire P.E."/>
            <person name="Lux T."/>
            <person name="Spannagl M."/>
            <person name="Mayer K.F.X."/>
            <person name="Baldrich P."/>
            <person name="Meyers B.C."/>
            <person name="Huo N."/>
            <person name="Gu Y.Q."/>
            <person name="Zhou H."/>
            <person name="Devos K.M."/>
            <person name="Bennetzen J.L."/>
            <person name="Unver T."/>
            <person name="Budak H."/>
            <person name="Gulick P.J."/>
            <person name="Galiba G."/>
            <person name="Kalapos B."/>
            <person name="Nelson D.R."/>
            <person name="Li P."/>
            <person name="You F.M."/>
            <person name="Luo M.C."/>
            <person name="Dvorak J."/>
        </authorList>
    </citation>
    <scope>NUCLEOTIDE SEQUENCE [LARGE SCALE GENOMIC DNA]</scope>
    <source>
        <strain evidence="2">cv. AL8/78</strain>
    </source>
</reference>
<dbReference type="Proteomes" id="UP000015105">
    <property type="component" value="Chromosome 2D"/>
</dbReference>
<sequence>PARPLISSFLDAGSPACLSDLGQSLTGSSPKPAPASCWCGGELLRRRRRQACPGRHGRRRRTGGRRCCHGRLCQELAHLQPSATLVLGWLFSGSAAAARRVSGSGAGRRHRRAGRRGLCGGHGAGEDEGDGMRKGAARSEFQAVLAVVTCPQSRLPICVRVIFLPSFYFLIYCFSDHKCADLRKKRRG</sequence>
<feature type="region of interest" description="Disordered" evidence="1">
    <location>
        <begin position="102"/>
        <end position="133"/>
    </location>
</feature>
<dbReference type="EnsemblPlants" id="AET2Gv20122800.82">
    <property type="protein sequence ID" value="AET2Gv20122800.82"/>
    <property type="gene ID" value="AET2Gv20122800"/>
</dbReference>
<reference evidence="2" key="4">
    <citation type="submission" date="2019-03" db="UniProtKB">
        <authorList>
            <consortium name="EnsemblPlants"/>
        </authorList>
    </citation>
    <scope>IDENTIFICATION</scope>
</reference>
<name>A0A453AG69_AEGTS</name>
<evidence type="ECO:0000313" key="3">
    <source>
        <dbReference type="Proteomes" id="UP000015105"/>
    </source>
</evidence>